<comment type="caution">
    <text evidence="1">The sequence shown here is derived from an EMBL/GenBank/DDBJ whole genome shotgun (WGS) entry which is preliminary data.</text>
</comment>
<dbReference type="RefSeq" id="WP_200596897.1">
    <property type="nucleotide sequence ID" value="NZ_JAEPBG010000016.1"/>
</dbReference>
<evidence type="ECO:0000313" key="2">
    <source>
        <dbReference type="Proteomes" id="UP000622890"/>
    </source>
</evidence>
<dbReference type="Proteomes" id="UP000622890">
    <property type="component" value="Unassembled WGS sequence"/>
</dbReference>
<sequence>MKSIHWISVEAKEAEVEIADGHYACLAFSQPCGVNVDDEVSMPLHVFDIKNAMLSKETELGVWKTSESGHGRRVVARLVDVERQLLAVGGIQLVVDKHLPGGLEAEKVIEFECARLDLW</sequence>
<accession>A0A934T2K7</accession>
<dbReference type="AlphaFoldDB" id="A0A934T2K7"/>
<evidence type="ECO:0000313" key="1">
    <source>
        <dbReference type="EMBL" id="MBK4738029.1"/>
    </source>
</evidence>
<protein>
    <submittedName>
        <fullName evidence="1">Uncharacterized protein</fullName>
    </submittedName>
</protein>
<name>A0A934T2K7_9BURK</name>
<proteinExistence type="predicted"/>
<keyword evidence="2" id="KW-1185">Reference proteome</keyword>
<dbReference type="EMBL" id="JAEPBG010000016">
    <property type="protein sequence ID" value="MBK4738029.1"/>
    <property type="molecule type" value="Genomic_DNA"/>
</dbReference>
<reference evidence="1" key="1">
    <citation type="submission" date="2021-01" db="EMBL/GenBank/DDBJ databases">
        <title>Genome sequence of strain Noviherbaspirillum sp. DKR-6.</title>
        <authorList>
            <person name="Chaudhary D.K."/>
        </authorList>
    </citation>
    <scope>NUCLEOTIDE SEQUENCE</scope>
    <source>
        <strain evidence="1">DKR-6</strain>
    </source>
</reference>
<organism evidence="1 2">
    <name type="scientific">Noviherbaspirillum pedocola</name>
    <dbReference type="NCBI Taxonomy" id="2801341"/>
    <lineage>
        <taxon>Bacteria</taxon>
        <taxon>Pseudomonadati</taxon>
        <taxon>Pseudomonadota</taxon>
        <taxon>Betaproteobacteria</taxon>
        <taxon>Burkholderiales</taxon>
        <taxon>Oxalobacteraceae</taxon>
        <taxon>Noviherbaspirillum</taxon>
    </lineage>
</organism>
<gene>
    <name evidence="1" type="ORF">JJB74_25685</name>
</gene>